<sequence length="115" mass="12606">MGRITIGSASVKLDDRLIAHLELVIVTKLRRHEPFIFTWTKDVSVGGGRESKWVQPSGDIDIRFDSRARIPINPAWVEALMATANSPSGLYIVPEPDPADGVDPLAEASWPTLSD</sequence>
<gene>
    <name evidence="2" type="ORF">E2R54_05995</name>
</gene>
<evidence type="ECO:0000313" key="2">
    <source>
        <dbReference type="EMBL" id="TDL45984.1"/>
    </source>
</evidence>
<reference evidence="2 3" key="1">
    <citation type="submission" date="2019-03" db="EMBL/GenBank/DDBJ databases">
        <title>Genome Sequencing and Assembly of Various Microbes Isolated from Partially Reclaimed Soil and Acid Mine Drainage (AMD) Site.</title>
        <authorList>
            <person name="Steinbock B."/>
            <person name="Bechtold R."/>
            <person name="Sevigny J.L."/>
            <person name="Thomas D."/>
            <person name="Cuthill L.R."/>
            <person name="Aveiro Johannsen E.J."/>
            <person name="Thomas K."/>
            <person name="Ghosh A."/>
        </authorList>
    </citation>
    <scope>NUCLEOTIDE SEQUENCE [LARGE SCALE GENOMIC DNA]</scope>
    <source>
        <strain evidence="2 3">F-B2</strain>
    </source>
</reference>
<protein>
    <recommendedName>
        <fullName evidence="1">DUF7882 domain-containing protein</fullName>
    </recommendedName>
</protein>
<evidence type="ECO:0000259" key="1">
    <source>
        <dbReference type="Pfam" id="PF25355"/>
    </source>
</evidence>
<evidence type="ECO:0000313" key="3">
    <source>
        <dbReference type="Proteomes" id="UP000295633"/>
    </source>
</evidence>
<name>A0A4R5YKL7_9MICO</name>
<dbReference type="Pfam" id="PF25355">
    <property type="entry name" value="DUF7882"/>
    <property type="match status" value="1"/>
</dbReference>
<dbReference type="AlphaFoldDB" id="A0A4R5YKL7"/>
<feature type="domain" description="DUF7882" evidence="1">
    <location>
        <begin position="1"/>
        <end position="95"/>
    </location>
</feature>
<dbReference type="RefSeq" id="WP_133399046.1">
    <property type="nucleotide sequence ID" value="NZ_SMZX01000001.1"/>
</dbReference>
<dbReference type="EMBL" id="SMZX01000001">
    <property type="protein sequence ID" value="TDL45984.1"/>
    <property type="molecule type" value="Genomic_DNA"/>
</dbReference>
<organism evidence="2 3">
    <name type="scientific">Microbacterium oleivorans</name>
    <dbReference type="NCBI Taxonomy" id="273677"/>
    <lineage>
        <taxon>Bacteria</taxon>
        <taxon>Bacillati</taxon>
        <taxon>Actinomycetota</taxon>
        <taxon>Actinomycetes</taxon>
        <taxon>Micrococcales</taxon>
        <taxon>Microbacteriaceae</taxon>
        <taxon>Microbacterium</taxon>
    </lineage>
</organism>
<dbReference type="Proteomes" id="UP000295633">
    <property type="component" value="Unassembled WGS sequence"/>
</dbReference>
<dbReference type="InterPro" id="IPR057204">
    <property type="entry name" value="DUF7882"/>
</dbReference>
<accession>A0A4R5YKL7</accession>
<proteinExistence type="predicted"/>
<comment type="caution">
    <text evidence="2">The sequence shown here is derived from an EMBL/GenBank/DDBJ whole genome shotgun (WGS) entry which is preliminary data.</text>
</comment>